<sequence>MLAFSQFQEASFSTQEYSIDEESTTNQILKSLIKSYGKDRIFLPIDRSKLDLELLTSCLDYHEKKCKDGNDIAYTSMNYDVRKISKEFSNVFFLTEILGLLFTDILDMSDLRLVASGSDVELSINMGVYGGAARKSEQDKIIRVSCKALLRYFYLCERNYTSSAAYHNQYHGASHMHLVTMFCMNILSYFRSIGMPEVLTKGDVLIFMISAASHDLRHPGLSQTFLQQYGHPIAMLHGPFSPLERHHVSVACQILLECGLFEQQDYLIVRRSLFRLIMITAMDAKFDFASYVRHCGVNEWFQHLLRHKQLPKDHCELCDSLQHPGTSSEIETLLGMGSSPRVTKESPSDESHFSSARVTEDVSPLSSRSMSLSSSSSSIQLEEATSSREVSARHHAKGRQHQHDSGRIVKTKTVSESECEPLTVSAELSERPHCSCSTPCSPSQKGHGALETHKDMCSSCSSSWYGPRVRFVDFIGVMFIKLADISGPFLGIEKCWKDGEGVIEEILQEGDGIRDLSLIDDDESEPHQQQQSQGIPMGKSSSPVTIIKGGQNVSSILSSSASLSSLSASKGSRHQSHPIPAPQGDSTRSLKKSASVQVIIGERRDRFIGSLQQKTAKLEVGFIMFVVQPILCAIQETTPWLLGEDGIQAMKNLKECLSHFQSMQTK</sequence>
<evidence type="ECO:0000313" key="7">
    <source>
        <dbReference type="Proteomes" id="UP001057375"/>
    </source>
</evidence>
<evidence type="ECO:0000313" key="6">
    <source>
        <dbReference type="EMBL" id="GKT34426.1"/>
    </source>
</evidence>
<dbReference type="PANTHER" id="PTHR11347">
    <property type="entry name" value="CYCLIC NUCLEOTIDE PHOSPHODIESTERASE"/>
    <property type="match status" value="1"/>
</dbReference>
<feature type="region of interest" description="Disordered" evidence="4">
    <location>
        <begin position="330"/>
        <end position="413"/>
    </location>
</feature>
<evidence type="ECO:0000256" key="4">
    <source>
        <dbReference type="SAM" id="MobiDB-lite"/>
    </source>
</evidence>
<dbReference type="InterPro" id="IPR023174">
    <property type="entry name" value="PDEase_CS"/>
</dbReference>
<protein>
    <recommendedName>
        <fullName evidence="3">Phosphodiesterase</fullName>
        <ecNumber evidence="3">3.1.4.-</ecNumber>
    </recommendedName>
</protein>
<dbReference type="InterPro" id="IPR036971">
    <property type="entry name" value="PDEase_catalytic_dom_sf"/>
</dbReference>
<name>A0ABQ5KQY9_9EUKA</name>
<evidence type="ECO:0000256" key="2">
    <source>
        <dbReference type="ARBA" id="ARBA00022801"/>
    </source>
</evidence>
<evidence type="ECO:0000256" key="3">
    <source>
        <dbReference type="RuleBase" id="RU363067"/>
    </source>
</evidence>
<feature type="region of interest" description="Disordered" evidence="4">
    <location>
        <begin position="567"/>
        <end position="592"/>
    </location>
</feature>
<keyword evidence="2 3" id="KW-0378">Hydrolase</keyword>
<dbReference type="InterPro" id="IPR002073">
    <property type="entry name" value="PDEase_catalytic_dom"/>
</dbReference>
<feature type="compositionally biased region" description="Basic and acidic residues" evidence="4">
    <location>
        <begin position="342"/>
        <end position="352"/>
    </location>
</feature>
<comment type="caution">
    <text evidence="6">The sequence shown here is derived from an EMBL/GenBank/DDBJ whole genome shotgun (WGS) entry which is preliminary data.</text>
</comment>
<dbReference type="SUPFAM" id="SSF109604">
    <property type="entry name" value="HD-domain/PDEase-like"/>
    <property type="match status" value="1"/>
</dbReference>
<organism evidence="6 7">
    <name type="scientific">Aduncisulcus paluster</name>
    <dbReference type="NCBI Taxonomy" id="2918883"/>
    <lineage>
        <taxon>Eukaryota</taxon>
        <taxon>Metamonada</taxon>
        <taxon>Carpediemonas-like organisms</taxon>
        <taxon>Aduncisulcus</taxon>
    </lineage>
</organism>
<evidence type="ECO:0000256" key="1">
    <source>
        <dbReference type="ARBA" id="ARBA00022723"/>
    </source>
</evidence>
<feature type="compositionally biased region" description="Polar residues" evidence="4">
    <location>
        <begin position="527"/>
        <end position="541"/>
    </location>
</feature>
<feature type="domain" description="PDEase" evidence="5">
    <location>
        <begin position="80"/>
        <end position="255"/>
    </location>
</feature>
<dbReference type="EMBL" id="BQXS01010808">
    <property type="protein sequence ID" value="GKT34426.1"/>
    <property type="molecule type" value="Genomic_DNA"/>
</dbReference>
<proteinExistence type="inferred from homology"/>
<evidence type="ECO:0000259" key="5">
    <source>
        <dbReference type="PROSITE" id="PS51845"/>
    </source>
</evidence>
<gene>
    <name evidence="6" type="ORF">ADUPG1_007782</name>
</gene>
<dbReference type="Gene3D" id="1.10.1300.10">
    <property type="entry name" value="3'5'-cyclic nucleotide phosphodiesterase, catalytic domain"/>
    <property type="match status" value="1"/>
</dbReference>
<feature type="compositionally biased region" description="Low complexity" evidence="4">
    <location>
        <begin position="363"/>
        <end position="384"/>
    </location>
</feature>
<keyword evidence="1 3" id="KW-0479">Metal-binding</keyword>
<keyword evidence="7" id="KW-1185">Reference proteome</keyword>
<dbReference type="Proteomes" id="UP001057375">
    <property type="component" value="Unassembled WGS sequence"/>
</dbReference>
<dbReference type="EC" id="3.1.4.-" evidence="3"/>
<feature type="region of interest" description="Disordered" evidence="4">
    <location>
        <begin position="522"/>
        <end position="541"/>
    </location>
</feature>
<dbReference type="PROSITE" id="PS51845">
    <property type="entry name" value="PDEASE_I_2"/>
    <property type="match status" value="1"/>
</dbReference>
<reference evidence="6" key="1">
    <citation type="submission" date="2022-03" db="EMBL/GenBank/DDBJ databases">
        <title>Draft genome sequence of Aduncisulcus paluster, a free-living microaerophilic Fornicata.</title>
        <authorList>
            <person name="Yuyama I."/>
            <person name="Kume K."/>
            <person name="Tamura T."/>
            <person name="Inagaki Y."/>
            <person name="Hashimoto T."/>
        </authorList>
    </citation>
    <scope>NUCLEOTIDE SEQUENCE</scope>
    <source>
        <strain evidence="6">NY0171</strain>
    </source>
</reference>
<comment type="similarity">
    <text evidence="3">Belongs to the cyclic nucleotide phosphodiesterase family.</text>
</comment>
<dbReference type="PROSITE" id="PS00126">
    <property type="entry name" value="PDEASE_I_1"/>
    <property type="match status" value="1"/>
</dbReference>
<dbReference type="Pfam" id="PF00233">
    <property type="entry name" value="PDEase_I"/>
    <property type="match status" value="1"/>
</dbReference>
<comment type="cofactor">
    <cofactor evidence="3">
        <name>a divalent metal cation</name>
        <dbReference type="ChEBI" id="CHEBI:60240"/>
    </cofactor>
    <text evidence="3">Binds 2 divalent metal cations per subunit. Site 1 may preferentially bind zinc ions, while site 2 has a preference for magnesium and/or manganese ions.</text>
</comment>
<accession>A0ABQ5KQY9</accession>